<keyword evidence="3" id="KW-1185">Reference proteome</keyword>
<dbReference type="EMBL" id="CP011005">
    <property type="protein sequence ID" value="AJT42423.1"/>
    <property type="molecule type" value="Genomic_DNA"/>
</dbReference>
<protein>
    <recommendedName>
        <fullName evidence="4">Tail protein</fullName>
    </recommendedName>
</protein>
<gene>
    <name evidence="2" type="ORF">UM93_14625</name>
</gene>
<feature type="region of interest" description="Disordered" evidence="1">
    <location>
        <begin position="36"/>
        <end position="56"/>
    </location>
</feature>
<evidence type="ECO:0000313" key="3">
    <source>
        <dbReference type="Proteomes" id="UP000061839"/>
    </source>
</evidence>
<name>A0A0D4C1E8_9MICC</name>
<sequence length="288" mass="31418">MIYQTTPGMYRVSWNGLQLGDGTGYFVKNLEGWDDDPGVDDGSAANPQSAGGQDGRLLPTARTVTLDLDIVGDTQQETHELRMALLRATPIIDQIGRLLTDKGFGPEFVNARIIRRSIPLPIGFGNIVPVSLQWKAQDPRRYSLSEHKAVLHPYQAPPGLDFDFDLPFDFPANTGGYSNRATLTNQGTYDTPLNIELKGPLQDPAFTLYTPERVRAYRVAFPLQAGDTLVIRPAPSTVVLNGSASRYGSIRGALIEDLFIPPGESTLALNGTGSDQASLTAYWRDAII</sequence>
<dbReference type="AlphaFoldDB" id="A0A0D4C1E8"/>
<dbReference type="HOGENOM" id="CLU_896936_0_0_11"/>
<dbReference type="STRING" id="1618207.UM93_14625"/>
<dbReference type="RefSeq" id="WP_045076275.1">
    <property type="nucleotide sequence ID" value="NZ_CP011005.1"/>
</dbReference>
<evidence type="ECO:0000256" key="1">
    <source>
        <dbReference type="SAM" id="MobiDB-lite"/>
    </source>
</evidence>
<accession>A0A0D4C1E8</accession>
<dbReference type="Proteomes" id="UP000061839">
    <property type="component" value="Chromosome"/>
</dbReference>
<evidence type="ECO:0008006" key="4">
    <source>
        <dbReference type="Google" id="ProtNLM"/>
    </source>
</evidence>
<organism evidence="2 3">
    <name type="scientific">Psychromicrobium lacuslunae</name>
    <dbReference type="NCBI Taxonomy" id="1618207"/>
    <lineage>
        <taxon>Bacteria</taxon>
        <taxon>Bacillati</taxon>
        <taxon>Actinomycetota</taxon>
        <taxon>Actinomycetes</taxon>
        <taxon>Micrococcales</taxon>
        <taxon>Micrococcaceae</taxon>
        <taxon>Psychromicrobium</taxon>
    </lineage>
</organism>
<dbReference type="OrthoDB" id="5182475at2"/>
<reference evidence="2 3" key="1">
    <citation type="journal article" date="2015" name="Genome Announc.">
        <title>Complete Genome Sequencing of Protease-Producing Novel Arthrobacter sp. Strain IHBB 11108 Using PacBio Single-Molecule Real-Time Sequencing Technology.</title>
        <authorList>
            <person name="Kiran S."/>
            <person name="Swarnkar M.K."/>
            <person name="Pal M."/>
            <person name="Thakur R."/>
            <person name="Tewari R."/>
            <person name="Singh A.K."/>
            <person name="Gulati A."/>
        </authorList>
    </citation>
    <scope>NUCLEOTIDE SEQUENCE [LARGE SCALE GENOMIC DNA]</scope>
    <source>
        <strain evidence="2 3">IHBB 11108</strain>
    </source>
</reference>
<dbReference type="PATRIC" id="fig|1618207.4.peg.2978"/>
<dbReference type="KEGG" id="ari:UM93_14625"/>
<evidence type="ECO:0000313" key="2">
    <source>
        <dbReference type="EMBL" id="AJT42423.1"/>
    </source>
</evidence>
<proteinExistence type="predicted"/>